<protein>
    <recommendedName>
        <fullName evidence="5">J domain-containing protein</fullName>
    </recommendedName>
</protein>
<dbReference type="AlphaFoldDB" id="A0A7S3C8M1"/>
<dbReference type="InterPro" id="IPR036869">
    <property type="entry name" value="J_dom_sf"/>
</dbReference>
<dbReference type="Pfam" id="PF00226">
    <property type="entry name" value="DnaJ"/>
    <property type="match status" value="1"/>
</dbReference>
<dbReference type="PANTHER" id="PTHR45295">
    <property type="entry name" value="CHAPERONE PROTEIN DNAJ C76, CHLOROPLASTIC"/>
    <property type="match status" value="1"/>
</dbReference>
<evidence type="ECO:0008006" key="5">
    <source>
        <dbReference type="Google" id="ProtNLM"/>
    </source>
</evidence>
<feature type="compositionally biased region" description="Basic and acidic residues" evidence="1">
    <location>
        <begin position="353"/>
        <end position="362"/>
    </location>
</feature>
<evidence type="ECO:0000259" key="2">
    <source>
        <dbReference type="PROSITE" id="PS50076"/>
    </source>
</evidence>
<feature type="domain" description="J" evidence="2">
    <location>
        <begin position="87"/>
        <end position="172"/>
    </location>
</feature>
<reference evidence="4" key="1">
    <citation type="submission" date="2021-01" db="EMBL/GenBank/DDBJ databases">
        <authorList>
            <person name="Corre E."/>
            <person name="Pelletier E."/>
            <person name="Niang G."/>
            <person name="Scheremetjew M."/>
            <person name="Finn R."/>
            <person name="Kale V."/>
            <person name="Holt S."/>
            <person name="Cochrane G."/>
            <person name="Meng A."/>
            <person name="Brown T."/>
            <person name="Cohen L."/>
        </authorList>
    </citation>
    <scope>NUCLEOTIDE SEQUENCE</scope>
    <source>
        <strain evidence="4">RCC1871</strain>
    </source>
</reference>
<feature type="region of interest" description="Disordered" evidence="1">
    <location>
        <begin position="328"/>
        <end position="369"/>
    </location>
</feature>
<dbReference type="SUPFAM" id="SSF46565">
    <property type="entry name" value="Chaperone J-domain"/>
    <property type="match status" value="1"/>
</dbReference>
<sequence length="369" mass="41741">MTSCVEEVDRWWRVMAVVPLSLRVASGASTSTSLDWPRHLAARRTAARSRRALRARTRADAGAGTDDVLAHIVRTIRSAKAAGSDPDFFELLGVQVGTDPEDIKKSYRERARVCHPDVAGSEGHEACVVLNEAYATLMDDELREAYQVERTFGSLGFQGSGDALRDLYDILGDTDIGRALRRTPYTGEPLSKVVGRDHFACKIETDEQAAKAVFVDELSCVGCERCFRSNPAVFRMEGTGRARVFGQWLTDEESIQIAIDTCPVDCIHWVPKEQLAPLEYVMQHVLTERVGVSLMMSGQGAHRMEDGFQKTREFLKFLSQREEKRDAVLKERKRKAEMKRAREEMMRQQQEQWDQRKKDAWKRANGTGR</sequence>
<evidence type="ECO:0000259" key="3">
    <source>
        <dbReference type="PROSITE" id="PS51379"/>
    </source>
</evidence>
<dbReference type="SUPFAM" id="SSF54862">
    <property type="entry name" value="4Fe-4S ferredoxins"/>
    <property type="match status" value="1"/>
</dbReference>
<dbReference type="CDD" id="cd06257">
    <property type="entry name" value="DnaJ"/>
    <property type="match status" value="1"/>
</dbReference>
<evidence type="ECO:0000313" key="4">
    <source>
        <dbReference type="EMBL" id="CAE0189106.1"/>
    </source>
</evidence>
<dbReference type="PROSITE" id="PS50076">
    <property type="entry name" value="DNAJ_2"/>
    <property type="match status" value="1"/>
</dbReference>
<name>A0A7S3C8M1_9CHLO</name>
<dbReference type="Gene3D" id="1.10.287.110">
    <property type="entry name" value="DnaJ domain"/>
    <property type="match status" value="1"/>
</dbReference>
<dbReference type="PANTHER" id="PTHR45295:SF1">
    <property type="entry name" value="CHAPERONE PROTEIN DNAJ C76, CHLOROPLASTIC"/>
    <property type="match status" value="1"/>
</dbReference>
<dbReference type="EMBL" id="HBHZ01002798">
    <property type="protein sequence ID" value="CAE0189106.1"/>
    <property type="molecule type" value="Transcribed_RNA"/>
</dbReference>
<dbReference type="PROSITE" id="PS51379">
    <property type="entry name" value="4FE4S_FER_2"/>
    <property type="match status" value="1"/>
</dbReference>
<organism evidence="4">
    <name type="scientific">Chloropicon roscoffensis</name>
    <dbReference type="NCBI Taxonomy" id="1461544"/>
    <lineage>
        <taxon>Eukaryota</taxon>
        <taxon>Viridiplantae</taxon>
        <taxon>Chlorophyta</taxon>
        <taxon>Chloropicophyceae</taxon>
        <taxon>Chloropicales</taxon>
        <taxon>Chloropicaceae</taxon>
        <taxon>Chloropicon</taxon>
    </lineage>
</organism>
<dbReference type="InterPro" id="IPR017896">
    <property type="entry name" value="4Fe4S_Fe-S-bd"/>
</dbReference>
<evidence type="ECO:0000256" key="1">
    <source>
        <dbReference type="SAM" id="MobiDB-lite"/>
    </source>
</evidence>
<accession>A0A7S3C8M1</accession>
<feature type="domain" description="4Fe-4S ferredoxin-type" evidence="3">
    <location>
        <begin position="211"/>
        <end position="239"/>
    </location>
</feature>
<dbReference type="Pfam" id="PF13370">
    <property type="entry name" value="Fer4_13"/>
    <property type="match status" value="1"/>
</dbReference>
<gene>
    <name evidence="4" type="ORF">CROS1456_LOCUS2177</name>
</gene>
<dbReference type="SMART" id="SM00271">
    <property type="entry name" value="DnaJ"/>
    <property type="match status" value="1"/>
</dbReference>
<proteinExistence type="predicted"/>
<dbReference type="Gene3D" id="3.30.70.20">
    <property type="match status" value="1"/>
</dbReference>
<dbReference type="InterPro" id="IPR001623">
    <property type="entry name" value="DnaJ_domain"/>
</dbReference>